<feature type="binding site" description="in other chain" evidence="6">
    <location>
        <begin position="116"/>
        <end position="124"/>
    </location>
    <ligand>
        <name>5-phospho-alpha-D-ribose 1-diphosphate</name>
        <dbReference type="ChEBI" id="CHEBI:58017"/>
        <note>ligand shared between dimeric partners</note>
    </ligand>
</feature>
<evidence type="ECO:0000256" key="6">
    <source>
        <dbReference type="HAMAP-Rule" id="MF_01208"/>
    </source>
</evidence>
<comment type="pathway">
    <text evidence="1 6">Pyrimidine metabolism; UMP biosynthesis via de novo pathway; UMP from orotate: step 1/2.</text>
</comment>
<dbReference type="GO" id="GO:0019856">
    <property type="term" value="P:pyrimidine nucleobase biosynthetic process"/>
    <property type="evidence" value="ECO:0007669"/>
    <property type="project" value="TreeGrafter"/>
</dbReference>
<comment type="caution">
    <text evidence="6">Lacks conserved residue(s) required for the propagation of feature annotation.</text>
</comment>
<evidence type="ECO:0000256" key="3">
    <source>
        <dbReference type="ARBA" id="ARBA00022676"/>
    </source>
</evidence>
<dbReference type="InterPro" id="IPR000836">
    <property type="entry name" value="PRTase_dom"/>
</dbReference>
<comment type="catalytic activity">
    <reaction evidence="6">
        <text>orotidine 5'-phosphate + diphosphate = orotate + 5-phospho-alpha-D-ribose 1-diphosphate</text>
        <dbReference type="Rhea" id="RHEA:10380"/>
        <dbReference type="ChEBI" id="CHEBI:30839"/>
        <dbReference type="ChEBI" id="CHEBI:33019"/>
        <dbReference type="ChEBI" id="CHEBI:57538"/>
        <dbReference type="ChEBI" id="CHEBI:58017"/>
        <dbReference type="EC" id="2.4.2.10"/>
    </reaction>
</comment>
<dbReference type="NCBIfam" id="NF010382">
    <property type="entry name" value="PRK13809.1"/>
    <property type="match status" value="1"/>
</dbReference>
<name>A0A1J8NJB6_9COXI</name>
<dbReference type="InterPro" id="IPR029057">
    <property type="entry name" value="PRTase-like"/>
</dbReference>
<comment type="similarity">
    <text evidence="6">Belongs to the purine/pyrimidine phosphoribosyltransferase family. PyrE subfamily.</text>
</comment>
<dbReference type="EC" id="2.4.2.10" evidence="2 6"/>
<gene>
    <name evidence="6" type="primary">pyrE</name>
    <name evidence="8" type="ORF">A1D18_03040</name>
</gene>
<dbReference type="InterPro" id="IPR004467">
    <property type="entry name" value="Or_phspho_trans_dom"/>
</dbReference>
<dbReference type="GO" id="GO:0000287">
    <property type="term" value="F:magnesium ion binding"/>
    <property type="evidence" value="ECO:0007669"/>
    <property type="project" value="UniProtKB-UniRule"/>
</dbReference>
<dbReference type="Gene3D" id="3.40.50.2020">
    <property type="match status" value="1"/>
</dbReference>
<sequence>MEKQKLLDALINLGVIKWGNFTLRSGEISPIYIDCRSIISYPPLLRAVANALWGKIKHLKPSLLCGVPYTALPMATAISLDQNLPMLMCRKEIKEYGTKKQIEGVFKLGQDCLIVEDVVTTGGSVLQIAEILKKHDIQVKDIVVLVDRQQGGKEALLAAGYRLHSVYTLDGIIKVHI</sequence>
<feature type="binding site" evidence="6">
    <location>
        <position position="148"/>
    </location>
    <ligand>
        <name>orotate</name>
        <dbReference type="ChEBI" id="CHEBI:30839"/>
    </ligand>
</feature>
<feature type="binding site" evidence="6">
    <location>
        <position position="90"/>
    </location>
    <ligand>
        <name>5-phospho-alpha-D-ribose 1-diphosphate</name>
        <dbReference type="ChEBI" id="CHEBI:58017"/>
        <note>ligand shared between dimeric partners</note>
    </ligand>
</feature>
<dbReference type="Pfam" id="PF00156">
    <property type="entry name" value="Pribosyltran"/>
    <property type="match status" value="1"/>
</dbReference>
<dbReference type="InterPro" id="IPR023031">
    <property type="entry name" value="OPRT"/>
</dbReference>
<accession>A0A1J8NJB6</accession>
<dbReference type="HAMAP" id="MF_01208">
    <property type="entry name" value="PyrE"/>
    <property type="match status" value="1"/>
</dbReference>
<proteinExistence type="inferred from homology"/>
<evidence type="ECO:0000256" key="1">
    <source>
        <dbReference type="ARBA" id="ARBA00004889"/>
    </source>
</evidence>
<dbReference type="PANTHER" id="PTHR19278:SF9">
    <property type="entry name" value="URIDINE 5'-MONOPHOSPHATE SYNTHASE"/>
    <property type="match status" value="1"/>
</dbReference>
<keyword evidence="5 6" id="KW-0665">Pyrimidine biosynthesis</keyword>
<dbReference type="STRING" id="1225476.A1D18_03040"/>
<dbReference type="PANTHER" id="PTHR19278">
    <property type="entry name" value="OROTATE PHOSPHORIBOSYLTRANSFERASE"/>
    <property type="match status" value="1"/>
</dbReference>
<evidence type="ECO:0000313" key="8">
    <source>
        <dbReference type="EMBL" id="OIZ95256.1"/>
    </source>
</evidence>
<keyword evidence="4 6" id="KW-0808">Transferase</keyword>
<dbReference type="NCBIfam" id="TIGR00336">
    <property type="entry name" value="pyrE"/>
    <property type="match status" value="1"/>
</dbReference>
<evidence type="ECO:0000256" key="5">
    <source>
        <dbReference type="ARBA" id="ARBA00022975"/>
    </source>
</evidence>
<comment type="function">
    <text evidence="6">Catalyzes the transfer of a ribosyl phosphate group from 5-phosphoribose 1-diphosphate to orotate, leading to the formation of orotidine monophosphate (OMP).</text>
</comment>
<dbReference type="CDD" id="cd06223">
    <property type="entry name" value="PRTases_typeI"/>
    <property type="match status" value="1"/>
</dbReference>
<comment type="caution">
    <text evidence="8">The sequence shown here is derived from an EMBL/GenBank/DDBJ whole genome shotgun (WGS) entry which is preliminary data.</text>
</comment>
<feature type="binding site" description="in other chain" evidence="6">
    <location>
        <position position="91"/>
    </location>
    <ligand>
        <name>5-phospho-alpha-D-ribose 1-diphosphate</name>
        <dbReference type="ChEBI" id="CHEBI:58017"/>
        <note>ligand shared between dimeric partners</note>
    </ligand>
</feature>
<dbReference type="EMBL" id="LUKY01000032">
    <property type="protein sequence ID" value="OIZ95256.1"/>
    <property type="molecule type" value="Genomic_DNA"/>
</dbReference>
<dbReference type="UniPathway" id="UPA00070">
    <property type="reaction ID" value="UER00119"/>
</dbReference>
<dbReference type="OrthoDB" id="9779060at2"/>
<feature type="binding site" evidence="6">
    <location>
        <position position="120"/>
    </location>
    <ligand>
        <name>orotate</name>
        <dbReference type="ChEBI" id="CHEBI:30839"/>
    </ligand>
</feature>
<comment type="subunit">
    <text evidence="6">Homodimer.</text>
</comment>
<feature type="binding site" description="in other chain" evidence="6">
    <location>
        <position position="24"/>
    </location>
    <ligand>
        <name>5-phospho-alpha-D-ribose 1-diphosphate</name>
        <dbReference type="ChEBI" id="CHEBI:58017"/>
        <note>ligand shared between dimeric partners</note>
    </ligand>
</feature>
<dbReference type="Proteomes" id="UP000183924">
    <property type="component" value="Unassembled WGS sequence"/>
</dbReference>
<feature type="domain" description="Phosphoribosyltransferase" evidence="7">
    <location>
        <begin position="42"/>
        <end position="154"/>
    </location>
</feature>
<protein>
    <recommendedName>
        <fullName evidence="2 6">Orotate phosphoribosyltransferase</fullName>
        <shortName evidence="6">OPRT</shortName>
        <shortName evidence="6">OPRTase</shortName>
        <ecNumber evidence="2 6">2.4.2.10</ecNumber>
    </recommendedName>
</protein>
<evidence type="ECO:0000259" key="7">
    <source>
        <dbReference type="Pfam" id="PF00156"/>
    </source>
</evidence>
<dbReference type="AlphaFoldDB" id="A0A1J8NJB6"/>
<reference evidence="8 9" key="1">
    <citation type="submission" date="2016-03" db="EMBL/GenBank/DDBJ databases">
        <title>Comparative genomics of Rickettsiella.</title>
        <authorList>
            <person name="Chandler C."/>
            <person name="Wang Y."/>
        </authorList>
    </citation>
    <scope>NUCLEOTIDE SEQUENCE [LARGE SCALE GENOMIC DNA]</scope>
    <source>
        <strain evidence="8 9">RCFS May 2013</strain>
    </source>
</reference>
<comment type="cofactor">
    <cofactor evidence="6">
        <name>Mg(2+)</name>
        <dbReference type="ChEBI" id="CHEBI:18420"/>
    </cofactor>
</comment>
<feature type="binding site" evidence="6">
    <location>
        <position position="94"/>
    </location>
    <ligand>
        <name>5-phospho-alpha-D-ribose 1-diphosphate</name>
        <dbReference type="ChEBI" id="CHEBI:58017"/>
        <note>ligand shared between dimeric partners</note>
    </ligand>
</feature>
<dbReference type="GO" id="GO:0044205">
    <property type="term" value="P:'de novo' UMP biosynthetic process"/>
    <property type="evidence" value="ECO:0007669"/>
    <property type="project" value="UniProtKB-UniRule"/>
</dbReference>
<evidence type="ECO:0000313" key="9">
    <source>
        <dbReference type="Proteomes" id="UP000183924"/>
    </source>
</evidence>
<organism evidence="8 9">
    <name type="scientific">Candidatus Rickettsiella isopodorum</name>
    <dbReference type="NCBI Taxonomy" id="1225476"/>
    <lineage>
        <taxon>Bacteria</taxon>
        <taxon>Pseudomonadati</taxon>
        <taxon>Pseudomonadota</taxon>
        <taxon>Gammaproteobacteria</taxon>
        <taxon>Legionellales</taxon>
        <taxon>Coxiellaceae</taxon>
        <taxon>Rickettsiella</taxon>
    </lineage>
</organism>
<dbReference type="SUPFAM" id="SSF53271">
    <property type="entry name" value="PRTase-like"/>
    <property type="match status" value="1"/>
</dbReference>
<evidence type="ECO:0000256" key="2">
    <source>
        <dbReference type="ARBA" id="ARBA00011971"/>
    </source>
</evidence>
<evidence type="ECO:0000256" key="4">
    <source>
        <dbReference type="ARBA" id="ARBA00022679"/>
    </source>
</evidence>
<dbReference type="GO" id="GO:0004588">
    <property type="term" value="F:orotate phosphoribosyltransferase activity"/>
    <property type="evidence" value="ECO:0007669"/>
    <property type="project" value="UniProtKB-UniRule"/>
</dbReference>
<keyword evidence="3 6" id="KW-0328">Glycosyltransferase</keyword>
<keyword evidence="9" id="KW-1185">Reference proteome</keyword>
<dbReference type="GO" id="GO:0004590">
    <property type="term" value="F:orotidine-5'-phosphate decarboxylase activity"/>
    <property type="evidence" value="ECO:0007669"/>
    <property type="project" value="TreeGrafter"/>
</dbReference>
<keyword evidence="6" id="KW-0460">Magnesium</keyword>